<feature type="compositionally biased region" description="Polar residues" evidence="10">
    <location>
        <begin position="182"/>
        <end position="193"/>
    </location>
</feature>
<dbReference type="GO" id="GO:0019344">
    <property type="term" value="P:cysteine biosynthetic process"/>
    <property type="evidence" value="ECO:0007669"/>
    <property type="project" value="UniProtKB-KW"/>
</dbReference>
<evidence type="ECO:0000256" key="10">
    <source>
        <dbReference type="SAM" id="MobiDB-lite"/>
    </source>
</evidence>
<evidence type="ECO:0000313" key="11">
    <source>
        <dbReference type="EMBL" id="QSB04848.1"/>
    </source>
</evidence>
<dbReference type="Gene3D" id="2.160.10.10">
    <property type="entry name" value="Hexapeptide repeat proteins"/>
    <property type="match status" value="1"/>
</dbReference>
<evidence type="ECO:0000256" key="5">
    <source>
        <dbReference type="ARBA" id="ARBA00022679"/>
    </source>
</evidence>
<dbReference type="SUPFAM" id="SSF51161">
    <property type="entry name" value="Trimeric LpxA-like enzymes"/>
    <property type="match status" value="1"/>
</dbReference>
<gene>
    <name evidence="11" type="ORF">JQS30_13915</name>
</gene>
<dbReference type="InterPro" id="IPR011004">
    <property type="entry name" value="Trimer_LpxA-like_sf"/>
</dbReference>
<dbReference type="NCBIfam" id="NF041874">
    <property type="entry name" value="EPS_EpsC"/>
    <property type="match status" value="1"/>
</dbReference>
<sequence length="258" mass="27673">MFRPGGFFSVLREDVRTIVQRDPSVRNIFEAFTHPALPALWTHRIAHPLYRCGLRLIARALARSARSQTGVEIHPGAHLGRRVLIDHGAAVVIGETATVGDDVTIYHQVTLGAVGWWRDCARPDGERRHPVVHNGVILGANSTVLGPITIGEGAVVGAQALVVTDIPARWRVLAPVGEGKSIDTSFGPQQTPCTEIAAGSAQSGDHSGDAEIYRSAHPSPEQPPSHPYRTDLPPEAEANHKDAPHLVHMAATSDASRS</sequence>
<name>A0A895XT86_9ACTN</name>
<evidence type="ECO:0000256" key="1">
    <source>
        <dbReference type="ARBA" id="ARBA00004876"/>
    </source>
</evidence>
<evidence type="ECO:0000256" key="7">
    <source>
        <dbReference type="ARBA" id="ARBA00023192"/>
    </source>
</evidence>
<proteinExistence type="inferred from homology"/>
<evidence type="ECO:0000256" key="6">
    <source>
        <dbReference type="ARBA" id="ARBA00022737"/>
    </source>
</evidence>
<dbReference type="KEGG" id="nav:JQS30_13915"/>
<dbReference type="EC" id="2.3.1.30" evidence="3"/>
<accession>A0A895XT86</accession>
<keyword evidence="12" id="KW-1185">Reference proteome</keyword>
<evidence type="ECO:0000256" key="9">
    <source>
        <dbReference type="ARBA" id="ARBA00049486"/>
    </source>
</evidence>
<reference evidence="11" key="1">
    <citation type="submission" date="2021-02" db="EMBL/GenBank/DDBJ databases">
        <title>Natronoglycomyces albus gen. nov., sp. nov, a haloalkaliphilic actinobacterium from a soda solonchak soil.</title>
        <authorList>
            <person name="Sorokin D.Y."/>
            <person name="Khijniak T.V."/>
            <person name="Zakharycheva A.P."/>
            <person name="Boueva O.V."/>
            <person name="Ariskina E.V."/>
            <person name="Hahnke R.L."/>
            <person name="Bunk B."/>
            <person name="Sproer C."/>
            <person name="Schumann P."/>
            <person name="Evtushenko L.I."/>
            <person name="Kublanov I.V."/>
        </authorList>
    </citation>
    <scope>NUCLEOTIDE SEQUENCE</scope>
    <source>
        <strain evidence="11">DSM 106290</strain>
    </source>
</reference>
<dbReference type="PANTHER" id="PTHR42811">
    <property type="entry name" value="SERINE ACETYLTRANSFERASE"/>
    <property type="match status" value="1"/>
</dbReference>
<evidence type="ECO:0000256" key="3">
    <source>
        <dbReference type="ARBA" id="ARBA00013266"/>
    </source>
</evidence>
<dbReference type="AlphaFoldDB" id="A0A895XT86"/>
<keyword evidence="6" id="KW-0677">Repeat</keyword>
<dbReference type="InterPro" id="IPR053376">
    <property type="entry name" value="Serine_acetyltransferase"/>
</dbReference>
<evidence type="ECO:0000256" key="2">
    <source>
        <dbReference type="ARBA" id="ARBA00007274"/>
    </source>
</evidence>
<comment type="catalytic activity">
    <reaction evidence="9">
        <text>L-serine + acetyl-CoA = O-acetyl-L-serine + CoA</text>
        <dbReference type="Rhea" id="RHEA:24560"/>
        <dbReference type="ChEBI" id="CHEBI:33384"/>
        <dbReference type="ChEBI" id="CHEBI:57287"/>
        <dbReference type="ChEBI" id="CHEBI:57288"/>
        <dbReference type="ChEBI" id="CHEBI:58340"/>
        <dbReference type="EC" id="2.3.1.30"/>
    </reaction>
</comment>
<dbReference type="InterPro" id="IPR018357">
    <property type="entry name" value="Hexapep_transf_CS"/>
</dbReference>
<dbReference type="GO" id="GO:0009001">
    <property type="term" value="F:serine O-acetyltransferase activity"/>
    <property type="evidence" value="ECO:0007669"/>
    <property type="project" value="UniProtKB-EC"/>
</dbReference>
<organism evidence="11 12">
    <name type="scientific">Natronoglycomyces albus</name>
    <dbReference type="NCBI Taxonomy" id="2811108"/>
    <lineage>
        <taxon>Bacteria</taxon>
        <taxon>Bacillati</taxon>
        <taxon>Actinomycetota</taxon>
        <taxon>Actinomycetes</taxon>
        <taxon>Glycomycetales</taxon>
        <taxon>Glycomycetaceae</taxon>
        <taxon>Natronoglycomyces</taxon>
    </lineage>
</organism>
<comment type="pathway">
    <text evidence="1">Amino-acid biosynthesis; L-cysteine biosynthesis; L-cysteine from L-serine: step 1/2.</text>
</comment>
<keyword evidence="8" id="KW-0012">Acyltransferase</keyword>
<evidence type="ECO:0000256" key="8">
    <source>
        <dbReference type="ARBA" id="ARBA00023315"/>
    </source>
</evidence>
<protein>
    <recommendedName>
        <fullName evidence="3">serine O-acetyltransferase</fullName>
        <ecNumber evidence="3">2.3.1.30</ecNumber>
    </recommendedName>
</protein>
<dbReference type="CDD" id="cd03354">
    <property type="entry name" value="LbH_SAT"/>
    <property type="match status" value="1"/>
</dbReference>
<dbReference type="Pfam" id="PF00132">
    <property type="entry name" value="Hexapep"/>
    <property type="match status" value="1"/>
</dbReference>
<keyword evidence="7" id="KW-0198">Cysteine biosynthesis</keyword>
<dbReference type="EMBL" id="CP070496">
    <property type="protein sequence ID" value="QSB04848.1"/>
    <property type="molecule type" value="Genomic_DNA"/>
</dbReference>
<evidence type="ECO:0000256" key="4">
    <source>
        <dbReference type="ARBA" id="ARBA00022605"/>
    </source>
</evidence>
<feature type="region of interest" description="Disordered" evidence="10">
    <location>
        <begin position="181"/>
        <end position="258"/>
    </location>
</feature>
<dbReference type="Proteomes" id="UP000662939">
    <property type="component" value="Chromosome"/>
</dbReference>
<dbReference type="InterPro" id="IPR042122">
    <property type="entry name" value="Ser_AcTrfase_N_sf"/>
</dbReference>
<comment type="similarity">
    <text evidence="2">Belongs to the transferase hexapeptide repeat family.</text>
</comment>
<dbReference type="PROSITE" id="PS00101">
    <property type="entry name" value="HEXAPEP_TRANSFERASES"/>
    <property type="match status" value="1"/>
</dbReference>
<keyword evidence="5" id="KW-0808">Transferase</keyword>
<evidence type="ECO:0000313" key="12">
    <source>
        <dbReference type="Proteomes" id="UP000662939"/>
    </source>
</evidence>
<keyword evidence="4" id="KW-0028">Amino-acid biosynthesis</keyword>
<dbReference type="Gene3D" id="1.10.3130.10">
    <property type="entry name" value="serine acetyltransferase, domain 1"/>
    <property type="match status" value="1"/>
</dbReference>
<dbReference type="InterPro" id="IPR001451">
    <property type="entry name" value="Hexapep"/>
</dbReference>
<dbReference type="InterPro" id="IPR045304">
    <property type="entry name" value="LbH_SAT"/>
</dbReference>